<evidence type="ECO:0000259" key="1">
    <source>
        <dbReference type="PROSITE" id="PS51186"/>
    </source>
</evidence>
<dbReference type="CDD" id="cd04301">
    <property type="entry name" value="NAT_SF"/>
    <property type="match status" value="1"/>
</dbReference>
<comment type="caution">
    <text evidence="2">The sequence shown here is derived from an EMBL/GenBank/DDBJ whole genome shotgun (WGS) entry which is preliminary data.</text>
</comment>
<name>A0A9D2UUK5_ACILW</name>
<protein>
    <submittedName>
        <fullName evidence="2">N-acetyltransferase</fullName>
    </submittedName>
</protein>
<reference evidence="2" key="1">
    <citation type="journal article" date="2021" name="PeerJ">
        <title>Extensive microbial diversity within the chicken gut microbiome revealed by metagenomics and culture.</title>
        <authorList>
            <person name="Gilroy R."/>
            <person name="Ravi A."/>
            <person name="Getino M."/>
            <person name="Pursley I."/>
            <person name="Horton D.L."/>
            <person name="Alikhan N.F."/>
            <person name="Baker D."/>
            <person name="Gharbi K."/>
            <person name="Hall N."/>
            <person name="Watson M."/>
            <person name="Adriaenssens E.M."/>
            <person name="Foster-Nyarko E."/>
            <person name="Jarju S."/>
            <person name="Secka A."/>
            <person name="Antonio M."/>
            <person name="Oren A."/>
            <person name="Chaudhuri R.R."/>
            <person name="La Ragione R."/>
            <person name="Hildebrand F."/>
            <person name="Pallen M.J."/>
        </authorList>
    </citation>
    <scope>NUCLEOTIDE SEQUENCE</scope>
    <source>
        <strain evidence="2">CHK135-1449</strain>
    </source>
</reference>
<dbReference type="EMBL" id="DYWX01000132">
    <property type="protein sequence ID" value="HJF28945.1"/>
    <property type="molecule type" value="Genomic_DNA"/>
</dbReference>
<organism evidence="2 3">
    <name type="scientific">Acinetobacter lwoffii</name>
    <dbReference type="NCBI Taxonomy" id="28090"/>
    <lineage>
        <taxon>Bacteria</taxon>
        <taxon>Pseudomonadati</taxon>
        <taxon>Pseudomonadota</taxon>
        <taxon>Gammaproteobacteria</taxon>
        <taxon>Moraxellales</taxon>
        <taxon>Moraxellaceae</taxon>
        <taxon>Acinetobacter</taxon>
    </lineage>
</organism>
<dbReference type="AlphaFoldDB" id="A0A9D2UUK5"/>
<dbReference type="PANTHER" id="PTHR43617:SF2">
    <property type="entry name" value="UPF0039 PROTEIN SLL0451"/>
    <property type="match status" value="1"/>
</dbReference>
<accession>A0A9D2UUK5</accession>
<evidence type="ECO:0000313" key="3">
    <source>
        <dbReference type="Proteomes" id="UP000787156"/>
    </source>
</evidence>
<gene>
    <name evidence="2" type="ORF">K8V79_12080</name>
</gene>
<reference evidence="2" key="2">
    <citation type="submission" date="2021-09" db="EMBL/GenBank/DDBJ databases">
        <authorList>
            <person name="Gilroy R."/>
        </authorList>
    </citation>
    <scope>NUCLEOTIDE SEQUENCE</scope>
    <source>
        <strain evidence="2">CHK135-1449</strain>
    </source>
</reference>
<dbReference type="InterPro" id="IPR000182">
    <property type="entry name" value="GNAT_dom"/>
</dbReference>
<evidence type="ECO:0000313" key="2">
    <source>
        <dbReference type="EMBL" id="HJF28945.1"/>
    </source>
</evidence>
<proteinExistence type="predicted"/>
<dbReference type="InterPro" id="IPR050276">
    <property type="entry name" value="MshD_Acetyltransferase"/>
</dbReference>
<dbReference type="PANTHER" id="PTHR43617">
    <property type="entry name" value="L-AMINO ACID N-ACETYLTRANSFERASE"/>
    <property type="match status" value="1"/>
</dbReference>
<dbReference type="GO" id="GO:0016747">
    <property type="term" value="F:acyltransferase activity, transferring groups other than amino-acyl groups"/>
    <property type="evidence" value="ECO:0007669"/>
    <property type="project" value="InterPro"/>
</dbReference>
<dbReference type="SUPFAM" id="SSF55729">
    <property type="entry name" value="Acyl-CoA N-acyltransferases (Nat)"/>
    <property type="match status" value="1"/>
</dbReference>
<dbReference type="InterPro" id="IPR016181">
    <property type="entry name" value="Acyl_CoA_acyltransferase"/>
</dbReference>
<dbReference type="Pfam" id="PF13527">
    <property type="entry name" value="Acetyltransf_9"/>
    <property type="match status" value="1"/>
</dbReference>
<dbReference type="Proteomes" id="UP000787156">
    <property type="component" value="Unassembled WGS sequence"/>
</dbReference>
<dbReference type="Gene3D" id="3.40.630.30">
    <property type="match status" value="1"/>
</dbReference>
<dbReference type="PROSITE" id="PS51186">
    <property type="entry name" value="GNAT"/>
    <property type="match status" value="1"/>
</dbReference>
<sequence>MTLIIRLEQAEDIQKIAELTQAAFEHVEYSSHTEHFIVNTLRKRNKLTVSLVATDDCQIVGHVAISPVRLSSGDQGWYGLGPISVVPSRQGFGIGSALINAALKQLKTRNAQGCVLLGDPAYYAHFGFKAIKDLRLADVPAEYFQAISFIGYFPQGEVFYDEAFNATQ</sequence>
<feature type="domain" description="N-acetyltransferase" evidence="1">
    <location>
        <begin position="3"/>
        <end position="154"/>
    </location>
</feature>